<reference evidence="2" key="1">
    <citation type="journal article" date="2019" name="Int. J. Syst. Evol. Microbiol.">
        <title>The Global Catalogue of Microorganisms (GCM) 10K type strain sequencing project: providing services to taxonomists for standard genome sequencing and annotation.</title>
        <authorList>
            <consortium name="The Broad Institute Genomics Platform"/>
            <consortium name="The Broad Institute Genome Sequencing Center for Infectious Disease"/>
            <person name="Wu L."/>
            <person name="Ma J."/>
        </authorList>
    </citation>
    <scope>NUCLEOTIDE SEQUENCE [LARGE SCALE GENOMIC DNA]</scope>
    <source>
        <strain evidence="2">JCM 13002</strain>
    </source>
</reference>
<accession>A0ABP4EEZ2</accession>
<name>A0ABP4EEZ2_9ACTN</name>
<gene>
    <name evidence="1" type="ORF">GCM10009663_55600</name>
</gene>
<protein>
    <recommendedName>
        <fullName evidence="3">Glycosyltransferase</fullName>
    </recommendedName>
</protein>
<proteinExistence type="predicted"/>
<dbReference type="Proteomes" id="UP001499987">
    <property type="component" value="Unassembled WGS sequence"/>
</dbReference>
<sequence>MLTPLPVTVVTPYVPRYRVPFFLRLGEDLAAHGLRLTVAYGAPTGHVTHRADDVGLSAGTAVPLRQRSLRLRGRVLVWHDLGDLARTSGAVVVDQALHQLEAYPLLVPPRALRGRGPAVALWGHGRTYNGGAGRLARHAKAALTRRADWFFAYTDAGRRHVAEAGFPAERVTVVRNSTDTTALTAASARLTEDRLQAFRTHHGLVPGRTAMFIGGLDTAKRIPFLLEAAELVHRQLPGFRLLVAGQGAQRHLVDEAVRRGAPVVPLGPVATDEGKALLGAVSDVALLPGAIGLAAVDALALATPVVTVPAAGHGPEFEYLEHGRTAVVVRGQEARAYADAVVDLLADGPRLAAMRAACRQDAGRYSVEEMSRRFAEGLAQLVRAPRQSGPRPTG</sequence>
<dbReference type="InterPro" id="IPR050194">
    <property type="entry name" value="Glycosyltransferase_grp1"/>
</dbReference>
<evidence type="ECO:0008006" key="3">
    <source>
        <dbReference type="Google" id="ProtNLM"/>
    </source>
</evidence>
<comment type="caution">
    <text evidence="1">The sequence shown here is derived from an EMBL/GenBank/DDBJ whole genome shotgun (WGS) entry which is preliminary data.</text>
</comment>
<organism evidence="1 2">
    <name type="scientific">Kitasatospora arboriphila</name>
    <dbReference type="NCBI Taxonomy" id="258052"/>
    <lineage>
        <taxon>Bacteria</taxon>
        <taxon>Bacillati</taxon>
        <taxon>Actinomycetota</taxon>
        <taxon>Actinomycetes</taxon>
        <taxon>Kitasatosporales</taxon>
        <taxon>Streptomycetaceae</taxon>
        <taxon>Kitasatospora</taxon>
    </lineage>
</organism>
<evidence type="ECO:0000313" key="2">
    <source>
        <dbReference type="Proteomes" id="UP001499987"/>
    </source>
</evidence>
<dbReference type="PANTHER" id="PTHR45947:SF3">
    <property type="entry name" value="SULFOQUINOVOSYL TRANSFERASE SQD2"/>
    <property type="match status" value="1"/>
</dbReference>
<dbReference type="RefSeq" id="WP_344626438.1">
    <property type="nucleotide sequence ID" value="NZ_BAAALD010000067.1"/>
</dbReference>
<dbReference type="EMBL" id="BAAALD010000067">
    <property type="protein sequence ID" value="GAA1106436.1"/>
    <property type="molecule type" value="Genomic_DNA"/>
</dbReference>
<dbReference type="PANTHER" id="PTHR45947">
    <property type="entry name" value="SULFOQUINOVOSYL TRANSFERASE SQD2"/>
    <property type="match status" value="1"/>
</dbReference>
<dbReference type="CDD" id="cd03801">
    <property type="entry name" value="GT4_PimA-like"/>
    <property type="match status" value="1"/>
</dbReference>
<dbReference type="Gene3D" id="3.40.50.2000">
    <property type="entry name" value="Glycogen Phosphorylase B"/>
    <property type="match status" value="2"/>
</dbReference>
<dbReference type="Pfam" id="PF13692">
    <property type="entry name" value="Glyco_trans_1_4"/>
    <property type="match status" value="1"/>
</dbReference>
<evidence type="ECO:0000313" key="1">
    <source>
        <dbReference type="EMBL" id="GAA1106436.1"/>
    </source>
</evidence>
<dbReference type="SUPFAM" id="SSF53756">
    <property type="entry name" value="UDP-Glycosyltransferase/glycogen phosphorylase"/>
    <property type="match status" value="1"/>
</dbReference>
<keyword evidence="2" id="KW-1185">Reference proteome</keyword>